<organism evidence="1 3">
    <name type="scientific">Gibberella zeae</name>
    <name type="common">Wheat head blight fungus</name>
    <name type="synonym">Fusarium graminearum</name>
    <dbReference type="NCBI Taxonomy" id="5518"/>
    <lineage>
        <taxon>Eukaryota</taxon>
        <taxon>Fungi</taxon>
        <taxon>Dikarya</taxon>
        <taxon>Ascomycota</taxon>
        <taxon>Pezizomycotina</taxon>
        <taxon>Sordariomycetes</taxon>
        <taxon>Hypocreomycetidae</taxon>
        <taxon>Hypocreales</taxon>
        <taxon>Nectriaceae</taxon>
        <taxon>Fusarium</taxon>
    </lineage>
</organism>
<protein>
    <submittedName>
        <fullName evidence="1">Uncharacterized protein</fullName>
    </submittedName>
</protein>
<sequence length="84" mass="8282">MEAETGAVAGAAVGAAADVAADADVGVVVDVAADVAADVDAGVAVGGILEQEDRALAHDGDDRIRDAVARAQREKASVELKNAQ</sequence>
<dbReference type="Proteomes" id="UP000746612">
    <property type="component" value="Unassembled WGS sequence"/>
</dbReference>
<dbReference type="EMBL" id="CAJPIJ010000095">
    <property type="protein sequence ID" value="CAG1974292.1"/>
    <property type="molecule type" value="Genomic_DNA"/>
</dbReference>
<reference evidence="2" key="1">
    <citation type="submission" date="2019-04" db="EMBL/GenBank/DDBJ databases">
        <authorList>
            <person name="Melise S."/>
            <person name="Noan J."/>
            <person name="Okalmin O."/>
        </authorList>
    </citation>
    <scope>NUCLEOTIDE SEQUENCE</scope>
    <source>
        <strain evidence="2">FN9</strain>
    </source>
</reference>
<proteinExistence type="predicted"/>
<name>A0A4U9EHA3_GIBZA</name>
<accession>A0A4U9EHA3</accession>
<evidence type="ECO:0000313" key="1">
    <source>
        <dbReference type="EMBL" id="CAG1974292.1"/>
    </source>
</evidence>
<dbReference type="EMBL" id="CAAKMV010000166">
    <property type="protein sequence ID" value="VIO62890.1"/>
    <property type="molecule type" value="Genomic_DNA"/>
</dbReference>
<evidence type="ECO:0000313" key="3">
    <source>
        <dbReference type="Proteomes" id="UP000746612"/>
    </source>
</evidence>
<reference evidence="1" key="2">
    <citation type="submission" date="2021-03" db="EMBL/GenBank/DDBJ databases">
        <authorList>
            <person name="Alouane T."/>
            <person name="Langin T."/>
            <person name="Bonhomme L."/>
        </authorList>
    </citation>
    <scope>NUCLEOTIDE SEQUENCE</scope>
    <source>
        <strain evidence="1">MDC_Fg202</strain>
    </source>
</reference>
<evidence type="ECO:0000313" key="2">
    <source>
        <dbReference type="EMBL" id="VIO62890.1"/>
    </source>
</evidence>
<dbReference type="AlphaFoldDB" id="A0A4U9EHA3"/>
<gene>
    <name evidence="2" type="ORF">FUG_LOCUS506510</name>
    <name evidence="1" type="ORF">MDCFG202_LOCUS127060</name>
</gene>